<dbReference type="PANTHER" id="PTHR22938">
    <property type="entry name" value="ZINC FINGER PROTEIN 598"/>
    <property type="match status" value="1"/>
</dbReference>
<feature type="compositionally biased region" description="Polar residues" evidence="14">
    <location>
        <begin position="813"/>
        <end position="833"/>
    </location>
</feature>
<evidence type="ECO:0000256" key="10">
    <source>
        <dbReference type="ARBA" id="ARBA00022833"/>
    </source>
</evidence>
<evidence type="ECO:0000256" key="5">
    <source>
        <dbReference type="ARBA" id="ARBA00022490"/>
    </source>
</evidence>
<keyword evidence="10" id="KW-0862">Zinc</keyword>
<evidence type="ECO:0000313" key="16">
    <source>
        <dbReference type="EMBL" id="WFD42801.1"/>
    </source>
</evidence>
<feature type="compositionally biased region" description="Basic residues" evidence="14">
    <location>
        <begin position="456"/>
        <end position="468"/>
    </location>
</feature>
<evidence type="ECO:0000256" key="8">
    <source>
        <dbReference type="ARBA" id="ARBA00022723"/>
    </source>
</evidence>
<dbReference type="GO" id="GO:0016567">
    <property type="term" value="P:protein ubiquitination"/>
    <property type="evidence" value="ECO:0007669"/>
    <property type="project" value="TreeGrafter"/>
</dbReference>
<organism evidence="16 17">
    <name type="scientific">Malassezia psittaci</name>
    <dbReference type="NCBI Taxonomy" id="1821823"/>
    <lineage>
        <taxon>Eukaryota</taxon>
        <taxon>Fungi</taxon>
        <taxon>Dikarya</taxon>
        <taxon>Basidiomycota</taxon>
        <taxon>Ustilaginomycotina</taxon>
        <taxon>Malasseziomycetes</taxon>
        <taxon>Malasseziales</taxon>
        <taxon>Malasseziaceae</taxon>
        <taxon>Malassezia</taxon>
    </lineage>
</organism>
<feature type="region of interest" description="Disordered" evidence="14">
    <location>
        <begin position="787"/>
        <end position="845"/>
    </location>
</feature>
<comment type="similarity">
    <text evidence="11">Belongs to the TTI2 family.</text>
</comment>
<dbReference type="InterPro" id="IPR056437">
    <property type="entry name" value="Znf-C2H2_ZNF598/HEL2"/>
</dbReference>
<keyword evidence="17" id="KW-1185">Reference proteome</keyword>
<feature type="domain" description="RING-type" evidence="15">
    <location>
        <begin position="532"/>
        <end position="572"/>
    </location>
</feature>
<dbReference type="GO" id="GO:0005737">
    <property type="term" value="C:cytoplasm"/>
    <property type="evidence" value="ECO:0007669"/>
    <property type="project" value="UniProtKB-SubCell"/>
</dbReference>
<dbReference type="EMBL" id="CP118375">
    <property type="protein sequence ID" value="WFD42801.1"/>
    <property type="molecule type" value="Genomic_DNA"/>
</dbReference>
<dbReference type="Pfam" id="PF23230">
    <property type="entry name" value="zf-C2H2_13"/>
    <property type="match status" value="1"/>
</dbReference>
<evidence type="ECO:0000256" key="7">
    <source>
        <dbReference type="ARBA" id="ARBA00022679"/>
    </source>
</evidence>
<comment type="similarity">
    <text evidence="12">Belongs to the ZNF598/HEL2 family.</text>
</comment>
<dbReference type="PROSITE" id="PS00028">
    <property type="entry name" value="ZINC_FINGER_C2H2_1"/>
    <property type="match status" value="1"/>
</dbReference>
<reference evidence="16" key="1">
    <citation type="submission" date="2023-02" db="EMBL/GenBank/DDBJ databases">
        <title>Mating type loci evolution in Malassezia.</title>
        <authorList>
            <person name="Coelho M.A."/>
        </authorList>
    </citation>
    <scope>NUCLEOTIDE SEQUENCE</scope>
    <source>
        <strain evidence="16">CBS 14136</strain>
    </source>
</reference>
<feature type="compositionally biased region" description="Low complexity" evidence="14">
    <location>
        <begin position="834"/>
        <end position="845"/>
    </location>
</feature>
<dbReference type="Pfam" id="PF10521">
    <property type="entry name" value="Tti2"/>
    <property type="match status" value="1"/>
</dbReference>
<evidence type="ECO:0000256" key="13">
    <source>
        <dbReference type="PROSITE-ProRule" id="PRU00175"/>
    </source>
</evidence>
<evidence type="ECO:0000256" key="14">
    <source>
        <dbReference type="SAM" id="MobiDB-lite"/>
    </source>
</evidence>
<gene>
    <name evidence="16" type="ORF">MPSI1_001451</name>
</gene>
<dbReference type="CDD" id="cd16615">
    <property type="entry name" value="RING-HC_ZNF598"/>
    <property type="match status" value="1"/>
</dbReference>
<dbReference type="Proteomes" id="UP001214628">
    <property type="component" value="Chromosome 1"/>
</dbReference>
<evidence type="ECO:0000313" key="17">
    <source>
        <dbReference type="Proteomes" id="UP001214628"/>
    </source>
</evidence>
<evidence type="ECO:0000256" key="6">
    <source>
        <dbReference type="ARBA" id="ARBA00022553"/>
    </source>
</evidence>
<dbReference type="Pfam" id="PF23202">
    <property type="entry name" value="PAH_ZNF598"/>
    <property type="match status" value="1"/>
</dbReference>
<evidence type="ECO:0000256" key="2">
    <source>
        <dbReference type="ARBA" id="ARBA00004496"/>
    </source>
</evidence>
<feature type="compositionally biased region" description="Polar residues" evidence="14">
    <location>
        <begin position="1101"/>
        <end position="1123"/>
    </location>
</feature>
<dbReference type="PROSITE" id="PS50089">
    <property type="entry name" value="ZF_RING_2"/>
    <property type="match status" value="1"/>
</dbReference>
<keyword evidence="9 13" id="KW-0863">Zinc-finger</keyword>
<sequence>MAEPTDHNGGDQRVSDTANKVIDASRSFPLTQIATDGLGLDSLLALDKEGQELLHYRQTPAYEILRSTQSNELLEKIITTILQSYIRGHFAKASQTTRVNELGRAAFEAPVQTWDEVEPIWKRDPSVASVLGWCVHAMAQIASPQVWERVWPLVIPPVMMMLEAPGAHPKLLGVCVVCHMLDTKASSPVPVDLLRRTGLTGVLNDALRNAMHHLSDAHYGAMLLSGTLRARNSLAIQLYPSPDATEEAFESHMQLFTKGILEALAYCAPASVSALALHAPPGPALGSARLQQSLAGTSSAWIKILCDQLGSPLLQFWNAYVDWAIAWISEAFSACTSLESAPYRSMTTVVDKIAGIDDETHDSNGANTLMSQDWTDAAEALLSCVSLTVRGVDRYINLVKASNTQEIHLKHIGIPHQLPNLSRWTNKLVSIDPDLEKDMPTDGANTGQRAGTDRRGHGRGRGNGRGRGGRGGGVRGGASSANRDQSSSHDITSSAKQEAIATESVPAPPSSTQSEQVVEKAPLEADDDAEVCFICAEPVTLFSVPPCNHRVCHICSMRLRALWKKRDCTFCKAEATNVIFTPNADRNYGEFSPAELPYRDDKLSISFEREKDYHDTIAMLRFNCPVERCEVMSSGWSDLKAHVKREHSRLLCDLCIKHKKIFSHEHSIYTAASLQEHLTSDHRYCEYCRQHFYSDDELWVHMRDRHEQCHICKSRSEEERWRYYKDYRMLEQHFRDAHYLCPDAQCLAQKFVVFENQMEFQVHQVQEHGKTLSSREKRDALRMDASFLQQEPATESSHANSRRGKKPREPVSIQAQNQPATSSRRAQFGHSLTEQPSQGSEQQQSEKYWSTVLTVLNDSQIKLTACRSALQAYRVSELNVHDLLKTVMNVTGDGTEHYDYGSTDLIIQSLAEIVQNGEKSKELVQEWNKIKAREHRFPTPLESHGGAVRQLKNASSGNNRVWENVARAASNAPRVQSHAQFPRLNASRVPGSAAYSAQSQRHTQSANTASWNAAQASGPKPQPRPTPFSVSVSAPRSSGGASRNMLTANQFPGLPTNQSAAQRQAEKRSLFGRAPTTPTHSWGAVQGSRPAMDTDAFPSLSEVSGSLPQTSVSNEPTSAQTAGRQRRKKGVLLSSVSSMHHG</sequence>
<evidence type="ECO:0000256" key="1">
    <source>
        <dbReference type="ARBA" id="ARBA00000900"/>
    </source>
</evidence>
<dbReference type="Gene3D" id="3.30.40.10">
    <property type="entry name" value="Zinc/RING finger domain, C3HC4 (zinc finger)"/>
    <property type="match status" value="1"/>
</dbReference>
<feature type="compositionally biased region" description="Polar residues" evidence="14">
    <location>
        <begin position="1028"/>
        <end position="1062"/>
    </location>
</feature>
<keyword evidence="6" id="KW-0597">Phosphoprotein</keyword>
<comment type="pathway">
    <text evidence="3">Protein modification; protein ubiquitination.</text>
</comment>
<keyword evidence="7 16" id="KW-0808">Transferase</keyword>
<dbReference type="GO" id="GO:0043022">
    <property type="term" value="F:ribosome binding"/>
    <property type="evidence" value="ECO:0007669"/>
    <property type="project" value="TreeGrafter"/>
</dbReference>
<dbReference type="InterPro" id="IPR044288">
    <property type="entry name" value="ZNF598/HEL2"/>
</dbReference>
<keyword evidence="8" id="KW-0479">Metal-binding</keyword>
<evidence type="ECO:0000256" key="9">
    <source>
        <dbReference type="ARBA" id="ARBA00022771"/>
    </source>
</evidence>
<evidence type="ECO:0000256" key="12">
    <source>
        <dbReference type="ARBA" id="ARBA00035113"/>
    </source>
</evidence>
<dbReference type="SUPFAM" id="SSF57850">
    <property type="entry name" value="RING/U-box"/>
    <property type="match status" value="1"/>
</dbReference>
<protein>
    <recommendedName>
        <fullName evidence="4">RING-type E3 ubiquitin transferase</fullName>
        <ecNumber evidence="4">2.3.2.27</ecNumber>
    </recommendedName>
</protein>
<dbReference type="Pfam" id="PF25447">
    <property type="entry name" value="RING_ZNF598"/>
    <property type="match status" value="1"/>
</dbReference>
<dbReference type="GO" id="GO:0072344">
    <property type="term" value="P:rescue of stalled ribosome"/>
    <property type="evidence" value="ECO:0007669"/>
    <property type="project" value="InterPro"/>
</dbReference>
<dbReference type="InterPro" id="IPR057634">
    <property type="entry name" value="PAH_ZNF598/HEL2"/>
</dbReference>
<dbReference type="GO" id="GO:0061630">
    <property type="term" value="F:ubiquitin protein ligase activity"/>
    <property type="evidence" value="ECO:0007669"/>
    <property type="project" value="UniProtKB-EC"/>
</dbReference>
<comment type="subcellular location">
    <subcellularLocation>
        <location evidence="2">Cytoplasm</location>
    </subcellularLocation>
</comment>
<dbReference type="AlphaFoldDB" id="A0AAF0F4F0"/>
<feature type="compositionally biased region" description="Polar residues" evidence="14">
    <location>
        <begin position="787"/>
        <end position="799"/>
    </location>
</feature>
<feature type="compositionally biased region" description="Polar residues" evidence="14">
    <location>
        <begin position="995"/>
        <end position="1015"/>
    </location>
</feature>
<dbReference type="InterPro" id="IPR013083">
    <property type="entry name" value="Znf_RING/FYVE/PHD"/>
</dbReference>
<proteinExistence type="inferred from homology"/>
<evidence type="ECO:0000256" key="4">
    <source>
        <dbReference type="ARBA" id="ARBA00012483"/>
    </source>
</evidence>
<feature type="compositionally biased region" description="Polar residues" evidence="14">
    <location>
        <begin position="479"/>
        <end position="496"/>
    </location>
</feature>
<dbReference type="InterPro" id="IPR001841">
    <property type="entry name" value="Znf_RING"/>
</dbReference>
<dbReference type="GO" id="GO:0008270">
    <property type="term" value="F:zinc ion binding"/>
    <property type="evidence" value="ECO:0007669"/>
    <property type="project" value="UniProtKB-KW"/>
</dbReference>
<evidence type="ECO:0000256" key="3">
    <source>
        <dbReference type="ARBA" id="ARBA00004906"/>
    </source>
</evidence>
<dbReference type="PANTHER" id="PTHR22938:SF0">
    <property type="entry name" value="E3 UBIQUITIN-PROTEIN LIGASE ZNF598"/>
    <property type="match status" value="1"/>
</dbReference>
<name>A0AAF0F4F0_9BASI</name>
<feature type="region of interest" description="Disordered" evidence="14">
    <location>
        <begin position="433"/>
        <end position="521"/>
    </location>
</feature>
<dbReference type="InterPro" id="IPR041888">
    <property type="entry name" value="RING-HC_ZNF598/HEL2"/>
</dbReference>
<feature type="region of interest" description="Disordered" evidence="14">
    <location>
        <begin position="990"/>
        <end position="1142"/>
    </location>
</feature>
<dbReference type="EC" id="2.3.2.27" evidence="4"/>
<dbReference type="InterPro" id="IPR013087">
    <property type="entry name" value="Znf_C2H2_type"/>
</dbReference>
<dbReference type="InterPro" id="IPR018870">
    <property type="entry name" value="Tti2"/>
</dbReference>
<keyword evidence="5" id="KW-0963">Cytoplasm</keyword>
<accession>A0AAF0F4F0</accession>
<comment type="catalytic activity">
    <reaction evidence="1">
        <text>S-ubiquitinyl-[E2 ubiquitin-conjugating enzyme]-L-cysteine + [acceptor protein]-L-lysine = [E2 ubiquitin-conjugating enzyme]-L-cysteine + N(6)-ubiquitinyl-[acceptor protein]-L-lysine.</text>
        <dbReference type="EC" id="2.3.2.27"/>
    </reaction>
</comment>
<evidence type="ECO:0000256" key="11">
    <source>
        <dbReference type="ARBA" id="ARBA00034736"/>
    </source>
</evidence>
<dbReference type="GO" id="GO:0110078">
    <property type="term" value="C:TTT Hsp90 cochaperone complex"/>
    <property type="evidence" value="ECO:0007669"/>
    <property type="project" value="InterPro"/>
</dbReference>
<keyword evidence="16" id="KW-0012">Acyltransferase</keyword>
<evidence type="ECO:0000259" key="15">
    <source>
        <dbReference type="PROSITE" id="PS50089"/>
    </source>
</evidence>
<dbReference type="SMART" id="SM00355">
    <property type="entry name" value="ZnF_C2H2"/>
    <property type="match status" value="4"/>
</dbReference>